<evidence type="ECO:0000313" key="3">
    <source>
        <dbReference type="EMBL" id="MVP00578.1"/>
    </source>
</evidence>
<keyword evidence="4" id="KW-1185">Reference proteome</keyword>
<protein>
    <recommendedName>
        <fullName evidence="2">SLH domain-containing protein</fullName>
    </recommendedName>
</protein>
<evidence type="ECO:0000256" key="1">
    <source>
        <dbReference type="SAM" id="MobiDB-lite"/>
    </source>
</evidence>
<dbReference type="Pfam" id="PF00395">
    <property type="entry name" value="SLH"/>
    <property type="match status" value="3"/>
</dbReference>
<dbReference type="OrthoDB" id="2727970at2"/>
<evidence type="ECO:0000259" key="2">
    <source>
        <dbReference type="PROSITE" id="PS51272"/>
    </source>
</evidence>
<comment type="caution">
    <text evidence="3">The sequence shown here is derived from an EMBL/GenBank/DDBJ whole genome shotgun (WGS) entry which is preliminary data.</text>
</comment>
<dbReference type="PROSITE" id="PS51272">
    <property type="entry name" value="SLH"/>
    <property type="match status" value="3"/>
</dbReference>
<organism evidence="3 4">
    <name type="scientific">Paenibacillus lutrae</name>
    <dbReference type="NCBI Taxonomy" id="2078573"/>
    <lineage>
        <taxon>Bacteria</taxon>
        <taxon>Bacillati</taxon>
        <taxon>Bacillota</taxon>
        <taxon>Bacilli</taxon>
        <taxon>Bacillales</taxon>
        <taxon>Paenibacillaceae</taxon>
        <taxon>Paenibacillus</taxon>
    </lineage>
</organism>
<dbReference type="Proteomes" id="UP000490800">
    <property type="component" value="Unassembled WGS sequence"/>
</dbReference>
<feature type="domain" description="SLH" evidence="2">
    <location>
        <begin position="283"/>
        <end position="341"/>
    </location>
</feature>
<feature type="compositionally biased region" description="Gly residues" evidence="1">
    <location>
        <begin position="62"/>
        <end position="74"/>
    </location>
</feature>
<feature type="domain" description="SLH" evidence="2">
    <location>
        <begin position="342"/>
        <end position="405"/>
    </location>
</feature>
<dbReference type="AlphaFoldDB" id="A0A7X3JZY2"/>
<dbReference type="PANTHER" id="PTHR43308">
    <property type="entry name" value="OUTER MEMBRANE PROTEIN ALPHA-RELATED"/>
    <property type="match status" value="1"/>
</dbReference>
<proteinExistence type="predicted"/>
<reference evidence="3 4" key="1">
    <citation type="journal article" date="2019" name="Microorganisms">
        <title>Paenibacillus lutrae sp. nov., A Chitinolytic Species Isolated from A River Otter in Castril Natural Park, Granada, Spain.</title>
        <authorList>
            <person name="Rodriguez M."/>
            <person name="Reina J.C."/>
            <person name="Bejar V."/>
            <person name="Llamas I."/>
        </authorList>
    </citation>
    <scope>NUCLEOTIDE SEQUENCE [LARGE SCALE GENOMIC DNA]</scope>
    <source>
        <strain evidence="3 4">N10</strain>
    </source>
</reference>
<gene>
    <name evidence="3" type="ORF">EDM21_13785</name>
</gene>
<dbReference type="InterPro" id="IPR001119">
    <property type="entry name" value="SLH_dom"/>
</dbReference>
<name>A0A7X3JZY2_9BACL</name>
<sequence>MKVLAPNGTIVFYDIVSVDAGAYKTSFTLPDGADTGTYQVVAGLGGTTASSAFTYSKRDNGDGGGSGSGNGNGGTESPKPGPVTPEQPGSAGVVTITGRDIPKPENGLITLQADFGSGNSSGEVLLPANLAELAGDTPVQLVTTFGTIVFPKAALAGLGAAVPAGQTAASLSVHIDRAREDAVGKLVAAWNKHSGGAAVQAAGDTVDVRIAVRVQGGDDVPVHSFAEPLTLKLKLTAAPADRNLAGIYSLDAAGQAVYAGGKPDGSSIAARVEHSGRYGVFTYNKSFTDLPGQHWAYKVVKELTAKHIIDGVSDTRFAPEQEVTRAQFVTMLVKQLKITAAKPAAFRDVPAGSWYADAVAAAYESGIVEGTGPDTFAPEQRITREEIAVMMTRMAAKTHAGPGAVPKADFADSGDISTWARSAVDKAVHSGLMIGRTDDTFSPLAAATRAEAAQVIYNGLLVFPE</sequence>
<dbReference type="EMBL" id="RHLK01000007">
    <property type="protein sequence ID" value="MVP00578.1"/>
    <property type="molecule type" value="Genomic_DNA"/>
</dbReference>
<evidence type="ECO:0000313" key="4">
    <source>
        <dbReference type="Proteomes" id="UP000490800"/>
    </source>
</evidence>
<dbReference type="InterPro" id="IPR051465">
    <property type="entry name" value="Cell_Envelope_Struct_Comp"/>
</dbReference>
<feature type="domain" description="SLH" evidence="2">
    <location>
        <begin position="407"/>
        <end position="465"/>
    </location>
</feature>
<feature type="region of interest" description="Disordered" evidence="1">
    <location>
        <begin position="55"/>
        <end position="98"/>
    </location>
</feature>
<accession>A0A7X3JZY2</accession>